<dbReference type="AlphaFoldDB" id="A0A1B1YQP7"/>
<gene>
    <name evidence="7" type="ORF">PG2T_02040</name>
</gene>
<protein>
    <recommendedName>
        <fullName evidence="6">O-antigen ligase-related domain-containing protein</fullName>
    </recommendedName>
</protein>
<comment type="subcellular location">
    <subcellularLocation>
        <location evidence="1">Membrane</location>
        <topology evidence="1">Multi-pass membrane protein</topology>
    </subcellularLocation>
</comment>
<dbReference type="InParanoid" id="A0A1B1YQP7"/>
<feature type="transmembrane region" description="Helical" evidence="5">
    <location>
        <begin position="354"/>
        <end position="370"/>
    </location>
</feature>
<evidence type="ECO:0000256" key="5">
    <source>
        <dbReference type="SAM" id="Phobius"/>
    </source>
</evidence>
<sequence length="411" mass="45467">MIWVFLLEAIIIVQPSLPLGVNLFIPDLLFLLIGAAGLLRLFVTKLRWPHYLWLIFGAMLAFSFALGVLKFGSKSGVELRPYFYFWAGVWYLMTFRLSSADLETIARSWMFASAVMVVIACFRWLALAAGLEITHYWNEGGQSLRVFTSTQTFFLVQGFIIGLYARLNKIGPAWWSGLVPILFICIVVLQHRTLWVMAFVSTAVLVLAAGKVRSRALTGALAAAVIGAVVLTPLLLGGKLDRLQQSLSRSVEEVGQQNSTMTWRVQSWQALVQQWATSGPLVNLAGFPFGSGFNRRIEASQTELTQSPHSQYVTMLLRTGLVGLLAMLAAYAFAIRGMWRWPHSRAAQVLDNKVLLALLLGQVFFFLTYAAEYNMILPLGLALTLLAAQPVTLRSGSAGLARAFNNWGAQA</sequence>
<dbReference type="PANTHER" id="PTHR37422">
    <property type="entry name" value="TEICHURONIC ACID BIOSYNTHESIS PROTEIN TUAE"/>
    <property type="match status" value="1"/>
</dbReference>
<feature type="transmembrane region" description="Helical" evidence="5">
    <location>
        <begin position="81"/>
        <end position="97"/>
    </location>
</feature>
<evidence type="ECO:0000259" key="6">
    <source>
        <dbReference type="Pfam" id="PF04932"/>
    </source>
</evidence>
<evidence type="ECO:0000256" key="3">
    <source>
        <dbReference type="ARBA" id="ARBA00022989"/>
    </source>
</evidence>
<accession>A0A1B1YQP7</accession>
<feature type="transmembrane region" description="Helical" evidence="5">
    <location>
        <begin position="172"/>
        <end position="189"/>
    </location>
</feature>
<dbReference type="Proteomes" id="UP000092952">
    <property type="component" value="Chromosome"/>
</dbReference>
<keyword evidence="3 5" id="KW-1133">Transmembrane helix</keyword>
<evidence type="ECO:0000256" key="2">
    <source>
        <dbReference type="ARBA" id="ARBA00022692"/>
    </source>
</evidence>
<reference evidence="8" key="1">
    <citation type="submission" date="2016-03" db="EMBL/GenBank/DDBJ databases">
        <title>Complete genome sequence of Solimmundus cernigliae, representing a novel lineage of polycyclic aromatic hydrocarbon degraders within the Gammaproteobacteria.</title>
        <authorList>
            <person name="Singleton D.R."/>
            <person name="Dickey A.N."/>
            <person name="Scholl E.H."/>
            <person name="Wright F.A."/>
            <person name="Aitken M.D."/>
        </authorList>
    </citation>
    <scope>NUCLEOTIDE SEQUENCE [LARGE SCALE GENOMIC DNA]</scope>
    <source>
        <strain evidence="8">TR3.2</strain>
    </source>
</reference>
<dbReference type="InterPro" id="IPR007016">
    <property type="entry name" value="O-antigen_ligase-rel_domated"/>
</dbReference>
<dbReference type="STRING" id="1810504.PG2T_02040"/>
<feature type="transmembrane region" description="Helical" evidence="5">
    <location>
        <begin position="315"/>
        <end position="334"/>
    </location>
</feature>
<keyword evidence="4 5" id="KW-0472">Membrane</keyword>
<dbReference type="InterPro" id="IPR051533">
    <property type="entry name" value="WaaL-like"/>
</dbReference>
<name>A0A1B1YQP7_9GAMM</name>
<evidence type="ECO:0000256" key="4">
    <source>
        <dbReference type="ARBA" id="ARBA00023136"/>
    </source>
</evidence>
<feature type="transmembrane region" description="Helical" evidence="5">
    <location>
        <begin position="23"/>
        <end position="43"/>
    </location>
</feature>
<feature type="transmembrane region" description="Helical" evidence="5">
    <location>
        <begin position="219"/>
        <end position="238"/>
    </location>
</feature>
<feature type="transmembrane region" description="Helical" evidence="5">
    <location>
        <begin position="50"/>
        <end position="69"/>
    </location>
</feature>
<feature type="transmembrane region" description="Helical" evidence="5">
    <location>
        <begin position="109"/>
        <end position="126"/>
    </location>
</feature>
<dbReference type="Pfam" id="PF04932">
    <property type="entry name" value="Wzy_C"/>
    <property type="match status" value="1"/>
</dbReference>
<keyword evidence="8" id="KW-1185">Reference proteome</keyword>
<dbReference type="PANTHER" id="PTHR37422:SF21">
    <property type="entry name" value="EXOQ-LIKE PROTEIN"/>
    <property type="match status" value="1"/>
</dbReference>
<proteinExistence type="predicted"/>
<feature type="transmembrane region" description="Helical" evidence="5">
    <location>
        <begin position="146"/>
        <end position="165"/>
    </location>
</feature>
<dbReference type="KEGG" id="gbi:PG2T_02040"/>
<keyword evidence="2 5" id="KW-0812">Transmembrane</keyword>
<evidence type="ECO:0000256" key="1">
    <source>
        <dbReference type="ARBA" id="ARBA00004141"/>
    </source>
</evidence>
<feature type="domain" description="O-antigen ligase-related" evidence="6">
    <location>
        <begin position="181"/>
        <end position="327"/>
    </location>
</feature>
<evidence type="ECO:0000313" key="7">
    <source>
        <dbReference type="EMBL" id="ANX03086.1"/>
    </source>
</evidence>
<organism evidence="7 8">
    <name type="scientific">Immundisolibacter cernigliae</name>
    <dbReference type="NCBI Taxonomy" id="1810504"/>
    <lineage>
        <taxon>Bacteria</taxon>
        <taxon>Pseudomonadati</taxon>
        <taxon>Pseudomonadota</taxon>
        <taxon>Gammaproteobacteria</taxon>
        <taxon>Immundisolibacterales</taxon>
        <taxon>Immundisolibacteraceae</taxon>
        <taxon>Immundisolibacter</taxon>
    </lineage>
</organism>
<dbReference type="EMBL" id="CP014671">
    <property type="protein sequence ID" value="ANX03086.1"/>
    <property type="molecule type" value="Genomic_DNA"/>
</dbReference>
<dbReference type="GO" id="GO:0016020">
    <property type="term" value="C:membrane"/>
    <property type="evidence" value="ECO:0007669"/>
    <property type="project" value="UniProtKB-SubCell"/>
</dbReference>
<evidence type="ECO:0000313" key="8">
    <source>
        <dbReference type="Proteomes" id="UP000092952"/>
    </source>
</evidence>
<feature type="transmembrane region" description="Helical" evidence="5">
    <location>
        <begin position="195"/>
        <end position="212"/>
    </location>
</feature>